<evidence type="ECO:0000313" key="1">
    <source>
        <dbReference type="EMBL" id="AAF84666.1"/>
    </source>
</evidence>
<sequence length="110" mass="12490">MSQPNDVVVDFNESISLPPAVAAAYRRKLSALDDMPAFIDRLFYSNSFLDSISAWRFANCITEEQYVWMFRSVRAALQRDLGLISDIDLSRSAIEIEEYAMKSNSLSLVD</sequence>
<dbReference type="HOGENOM" id="CLU_2170102_0_0_6"/>
<gene>
    <name evidence="1" type="ordered locus">XF_1860</name>
</gene>
<organism evidence="1 2">
    <name type="scientific">Xylella fastidiosa (strain 9a5c)</name>
    <dbReference type="NCBI Taxonomy" id="160492"/>
    <lineage>
        <taxon>Bacteria</taxon>
        <taxon>Pseudomonadati</taxon>
        <taxon>Pseudomonadota</taxon>
        <taxon>Gammaproteobacteria</taxon>
        <taxon>Lysobacterales</taxon>
        <taxon>Lysobacteraceae</taxon>
        <taxon>Xylella</taxon>
    </lineage>
</organism>
<protein>
    <submittedName>
        <fullName evidence="1">Uncharacterized protein</fullName>
    </submittedName>
</protein>
<dbReference type="Proteomes" id="UP000000812">
    <property type="component" value="Chromosome"/>
</dbReference>
<dbReference type="PIR" id="D82628">
    <property type="entry name" value="D82628"/>
</dbReference>
<reference evidence="1 2" key="1">
    <citation type="journal article" date="2000" name="Nature">
        <title>The genome sequence of the plant pathogen Xylella fastidiosa.</title>
        <authorList>
            <person name="Simpson A.J."/>
            <person name="Reinach F.C."/>
            <person name="Arruda P."/>
            <person name="Abreu F.A."/>
            <person name="Acencio M."/>
            <person name="Alvarenga R."/>
            <person name="Alves L.M."/>
            <person name="Araya J.E."/>
            <person name="Baia G.S."/>
            <person name="Baptista C.S."/>
            <person name="Barros M.H."/>
            <person name="Bonaccorsi E.D."/>
            <person name="Bordin S."/>
            <person name="Bove J.M."/>
            <person name="Briones M.R."/>
            <person name="Bueno M.R."/>
            <person name="Camargo A.A."/>
            <person name="Camargo L.E."/>
            <person name="Carraro D.M."/>
            <person name="Carrer H."/>
            <person name="Colauto N.B."/>
            <person name="Colombo C."/>
            <person name="Costa F.F."/>
            <person name="Costa M.C."/>
            <person name="Costa-Neto C.M."/>
            <person name="Coutinho L.L."/>
            <person name="Cristofani M."/>
            <person name="Dias-Neto E."/>
            <person name="Docena C."/>
            <person name="El-Dorry H."/>
            <person name="Facincani A.P."/>
            <person name="Ferreira A.J."/>
            <person name="Ferreira V.C."/>
            <person name="Ferro J.A."/>
            <person name="Fraga J.S."/>
            <person name="Franca S.C."/>
            <person name="Franco M.C."/>
            <person name="Frohme M."/>
            <person name="Furlan L.R."/>
            <person name="Garnier M."/>
            <person name="Goldman G.H."/>
            <person name="Goldman M.H."/>
            <person name="Gomes S.L."/>
            <person name="Gruber A."/>
            <person name="Ho P.L."/>
            <person name="Hoheisel J.D."/>
            <person name="Junqueira M.L."/>
            <person name="Kemper E.L."/>
            <person name="Kitajima J.P."/>
            <person name="Krieger J.E."/>
            <person name="Kuramae E.E."/>
            <person name="Laigret F."/>
            <person name="Lambais M.R."/>
            <person name="Leite L.C."/>
            <person name="Lemos E.G."/>
            <person name="Lemos M.V."/>
            <person name="Lopes S.A."/>
            <person name="Lopes C.R."/>
            <person name="Machado J.A."/>
            <person name="Machado M.A."/>
            <person name="Madeira A.M."/>
            <person name="Madeira H.M."/>
            <person name="Marino C.L."/>
            <person name="Marques M.V."/>
            <person name="Martins E.A."/>
            <person name="Martins E.M."/>
            <person name="Matsukuma A.Y."/>
            <person name="Menck C.F."/>
            <person name="Miracca E.C."/>
            <person name="Miyaki C.Y."/>
            <person name="Monteriro-Vitorello C.B."/>
            <person name="Moon D.H."/>
            <person name="Nagai M.A."/>
            <person name="Nascimento A.L."/>
            <person name="Netto L.E."/>
            <person name="Nhani A.Jr."/>
            <person name="Nobrega F.G."/>
            <person name="Nunes L.R."/>
            <person name="Oliveira M.A."/>
            <person name="de Oliveira M.C."/>
            <person name="de Oliveira R.C."/>
            <person name="Palmieri D.A."/>
            <person name="Paris A."/>
            <person name="Peixoto B.R."/>
            <person name="Pereira G.A."/>
            <person name="Pereira H.A.Jr."/>
            <person name="Pesquero J.B."/>
            <person name="Quaggio R.B."/>
            <person name="Roberto P.G."/>
            <person name="Rodrigues V."/>
            <person name="de M Rosa A.J."/>
            <person name="de Rosa V.E.Jr."/>
            <person name="de Sa R.G."/>
            <person name="Santelli R.V."/>
            <person name="Sawasaki H.E."/>
            <person name="da Silva A.C."/>
            <person name="da Silva A.M."/>
            <person name="da Silva F.R."/>
            <person name="da Silva W.A.Jr."/>
            <person name="da Silveira J.F."/>
            <person name="Silvestri M.L."/>
            <person name="Siqueira W.J."/>
            <person name="de Souza A.A."/>
            <person name="de Souza A.P."/>
            <person name="Terenzi M.F."/>
            <person name="Truffi D."/>
            <person name="Tsai S.M."/>
            <person name="Tsuhako M.H."/>
            <person name="Vallada H."/>
            <person name="Van Sluys M.A."/>
            <person name="Verjovski-Almeida S."/>
            <person name="Vettore A.L."/>
            <person name="Zago M.A."/>
            <person name="Zatz M."/>
            <person name="Meidanis J."/>
            <person name="Setubal J.C."/>
        </authorList>
    </citation>
    <scope>NUCLEOTIDE SEQUENCE [LARGE SCALE GENOMIC DNA]</scope>
    <source>
        <strain evidence="1 2">9a5c</strain>
    </source>
</reference>
<dbReference type="RefSeq" id="WP_010894326.1">
    <property type="nucleotide sequence ID" value="NC_002488.3"/>
</dbReference>
<accession>Q9PCC1</accession>
<dbReference type="EMBL" id="AE003849">
    <property type="protein sequence ID" value="AAF84666.1"/>
    <property type="molecule type" value="Genomic_DNA"/>
</dbReference>
<name>Q9PCC1_XYLFA</name>
<proteinExistence type="predicted"/>
<dbReference type="STRING" id="160492.XF_1860"/>
<dbReference type="KEGG" id="xfa:XF_1860"/>
<dbReference type="PATRIC" id="fig|160492.11.peg.1980"/>
<evidence type="ECO:0000313" key="2">
    <source>
        <dbReference type="Proteomes" id="UP000000812"/>
    </source>
</evidence>
<dbReference type="AlphaFoldDB" id="Q9PCC1"/>